<gene>
    <name evidence="1" type="ORF">KIL84_022899</name>
</gene>
<accession>A0A9D3WRI7</accession>
<keyword evidence="2" id="KW-1185">Reference proteome</keyword>
<reference evidence="1" key="1">
    <citation type="submission" date="2021-09" db="EMBL/GenBank/DDBJ databases">
        <title>The genome of Mauremys mutica provides insights into the evolution of semi-aquatic lifestyle.</title>
        <authorList>
            <person name="Gong S."/>
            <person name="Gao Y."/>
        </authorList>
    </citation>
    <scope>NUCLEOTIDE SEQUENCE</scope>
    <source>
        <strain evidence="1">MM-2020</strain>
        <tissue evidence="1">Muscle</tissue>
    </source>
</reference>
<protein>
    <submittedName>
        <fullName evidence="1">Uncharacterized protein</fullName>
    </submittedName>
</protein>
<dbReference type="EMBL" id="JAHDVG010000488">
    <property type="protein sequence ID" value="KAH1165340.1"/>
    <property type="molecule type" value="Genomic_DNA"/>
</dbReference>
<proteinExistence type="predicted"/>
<name>A0A9D3WRI7_9SAUR</name>
<evidence type="ECO:0000313" key="1">
    <source>
        <dbReference type="EMBL" id="KAH1165340.1"/>
    </source>
</evidence>
<dbReference type="Proteomes" id="UP000827986">
    <property type="component" value="Unassembled WGS sequence"/>
</dbReference>
<dbReference type="AlphaFoldDB" id="A0A9D3WRI7"/>
<evidence type="ECO:0000313" key="2">
    <source>
        <dbReference type="Proteomes" id="UP000827986"/>
    </source>
</evidence>
<organism evidence="1 2">
    <name type="scientific">Mauremys mutica</name>
    <name type="common">yellowpond turtle</name>
    <dbReference type="NCBI Taxonomy" id="74926"/>
    <lineage>
        <taxon>Eukaryota</taxon>
        <taxon>Metazoa</taxon>
        <taxon>Chordata</taxon>
        <taxon>Craniata</taxon>
        <taxon>Vertebrata</taxon>
        <taxon>Euteleostomi</taxon>
        <taxon>Archelosauria</taxon>
        <taxon>Testudinata</taxon>
        <taxon>Testudines</taxon>
        <taxon>Cryptodira</taxon>
        <taxon>Durocryptodira</taxon>
        <taxon>Testudinoidea</taxon>
        <taxon>Geoemydidae</taxon>
        <taxon>Geoemydinae</taxon>
        <taxon>Mauremys</taxon>
    </lineage>
</organism>
<comment type="caution">
    <text evidence="1">The sequence shown here is derived from an EMBL/GenBank/DDBJ whole genome shotgun (WGS) entry which is preliminary data.</text>
</comment>
<sequence>MHRSSKGRASFCLCDGWRGRVAEEKLGPSPPSSKQECESVKDCISFIPLHIPLEICLSNVLHLNSFLNLNFRIAEGAYFRIVTPPPFPCICYYIHSHFSFLQLQLESAWEPADSGLYFL</sequence>